<protein>
    <submittedName>
        <fullName evidence="1">Uncharacterized protein</fullName>
    </submittedName>
</protein>
<reference evidence="1" key="1">
    <citation type="submission" date="2020-08" db="EMBL/GenBank/DDBJ databases">
        <title>Multicomponent nature underlies the extraordinary mechanical properties of spider dragline silk.</title>
        <authorList>
            <person name="Kono N."/>
            <person name="Nakamura H."/>
            <person name="Mori M."/>
            <person name="Yoshida Y."/>
            <person name="Ohtoshi R."/>
            <person name="Malay A.D."/>
            <person name="Moran D.A.P."/>
            <person name="Tomita M."/>
            <person name="Numata K."/>
            <person name="Arakawa K."/>
        </authorList>
    </citation>
    <scope>NUCLEOTIDE SEQUENCE</scope>
</reference>
<keyword evidence="2" id="KW-1185">Reference proteome</keyword>
<comment type="caution">
    <text evidence="1">The sequence shown here is derived from an EMBL/GenBank/DDBJ whole genome shotgun (WGS) entry which is preliminary data.</text>
</comment>
<sequence>MLNMGFILRTNEPFDNVQAQTAELSALWITAEPLLTDVRVQIGKLIKFPMSDRSDMYISFEKRCLRTLERNVSELADDTLAFCVLILNSCRLFLIHGQIY</sequence>
<organism evidence="1 2">
    <name type="scientific">Nephila pilipes</name>
    <name type="common">Giant wood spider</name>
    <name type="synonym">Nephila maculata</name>
    <dbReference type="NCBI Taxonomy" id="299642"/>
    <lineage>
        <taxon>Eukaryota</taxon>
        <taxon>Metazoa</taxon>
        <taxon>Ecdysozoa</taxon>
        <taxon>Arthropoda</taxon>
        <taxon>Chelicerata</taxon>
        <taxon>Arachnida</taxon>
        <taxon>Araneae</taxon>
        <taxon>Araneomorphae</taxon>
        <taxon>Entelegynae</taxon>
        <taxon>Araneoidea</taxon>
        <taxon>Nephilidae</taxon>
        <taxon>Nephila</taxon>
    </lineage>
</organism>
<evidence type="ECO:0000313" key="2">
    <source>
        <dbReference type="Proteomes" id="UP000887013"/>
    </source>
</evidence>
<evidence type="ECO:0000313" key="1">
    <source>
        <dbReference type="EMBL" id="GFS76905.1"/>
    </source>
</evidence>
<dbReference type="EMBL" id="BMAW01002091">
    <property type="protein sequence ID" value="GFS76905.1"/>
    <property type="molecule type" value="Genomic_DNA"/>
</dbReference>
<dbReference type="AlphaFoldDB" id="A0A8X6MTB7"/>
<gene>
    <name evidence="1" type="ORF">NPIL_103831</name>
</gene>
<proteinExistence type="predicted"/>
<name>A0A8X6MTB7_NEPPI</name>
<dbReference type="Proteomes" id="UP000887013">
    <property type="component" value="Unassembled WGS sequence"/>
</dbReference>
<accession>A0A8X6MTB7</accession>